<protein>
    <recommendedName>
        <fullName evidence="4">T9SS type A sorting domain-containing protein</fullName>
    </recommendedName>
</protein>
<dbReference type="EMBL" id="WPIN01000034">
    <property type="protein sequence ID" value="MVM36234.1"/>
    <property type="molecule type" value="Genomic_DNA"/>
</dbReference>
<proteinExistence type="predicted"/>
<comment type="caution">
    <text evidence="2">The sequence shown here is derived from an EMBL/GenBank/DDBJ whole genome shotgun (WGS) entry which is preliminary data.</text>
</comment>
<evidence type="ECO:0000313" key="3">
    <source>
        <dbReference type="Proteomes" id="UP000436006"/>
    </source>
</evidence>
<reference evidence="2 3" key="1">
    <citation type="submission" date="2019-12" db="EMBL/GenBank/DDBJ databases">
        <title>Spirosoma sp. HMF4905 genome sequencing and assembly.</title>
        <authorList>
            <person name="Kang H."/>
            <person name="Cha I."/>
            <person name="Kim H."/>
            <person name="Joh K."/>
        </authorList>
    </citation>
    <scope>NUCLEOTIDE SEQUENCE [LARGE SCALE GENOMIC DNA]</scope>
    <source>
        <strain evidence="2 3">HMF4905</strain>
    </source>
</reference>
<feature type="chain" id="PRO_5029744832" description="T9SS type A sorting domain-containing protein" evidence="1">
    <location>
        <begin position="24"/>
        <end position="227"/>
    </location>
</feature>
<name>A0A7K1SQZ8_9BACT</name>
<keyword evidence="1" id="KW-0732">Signal</keyword>
<organism evidence="2 3">
    <name type="scientific">Spirosoma arboris</name>
    <dbReference type="NCBI Taxonomy" id="2682092"/>
    <lineage>
        <taxon>Bacteria</taxon>
        <taxon>Pseudomonadati</taxon>
        <taxon>Bacteroidota</taxon>
        <taxon>Cytophagia</taxon>
        <taxon>Cytophagales</taxon>
        <taxon>Cytophagaceae</taxon>
        <taxon>Spirosoma</taxon>
    </lineage>
</organism>
<keyword evidence="3" id="KW-1185">Reference proteome</keyword>
<gene>
    <name evidence="2" type="ORF">GO755_39860</name>
</gene>
<dbReference type="AlphaFoldDB" id="A0A7K1SQZ8"/>
<evidence type="ECO:0000313" key="2">
    <source>
        <dbReference type="EMBL" id="MVM36234.1"/>
    </source>
</evidence>
<feature type="signal peptide" evidence="1">
    <location>
        <begin position="1"/>
        <end position="23"/>
    </location>
</feature>
<sequence length="227" mass="26280">MKASKTFWFLFLLSFLAVGYAIAQSPDQYAYTKPDSSKAYWTLRADQTDQTPTVQFYNTHHQLLYQEPLPTSARHVDRQTKRALDKLLAHLVNNRILTTTYLTEKPAVSAAYIPVYRPTAEQSLRHVVLRKGNAVLLVEPSMNPSGKLTVKCAQFSSRWLMVALEDADHQEIFEQRFNTNQYKRSLNLTELPSGLYYLKVGRFNSPIMYRLFVDQSTQQYELQNEES</sequence>
<dbReference type="RefSeq" id="WP_157591031.1">
    <property type="nucleotide sequence ID" value="NZ_WPIN01000034.1"/>
</dbReference>
<evidence type="ECO:0008006" key="4">
    <source>
        <dbReference type="Google" id="ProtNLM"/>
    </source>
</evidence>
<accession>A0A7K1SQZ8</accession>
<evidence type="ECO:0000256" key="1">
    <source>
        <dbReference type="SAM" id="SignalP"/>
    </source>
</evidence>
<dbReference type="Proteomes" id="UP000436006">
    <property type="component" value="Unassembled WGS sequence"/>
</dbReference>